<keyword evidence="6" id="KW-1185">Reference proteome</keyword>
<dbReference type="CDD" id="cd01185">
    <property type="entry name" value="INTN1_C_like"/>
    <property type="match status" value="1"/>
</dbReference>
<dbReference type="InterPro" id="IPR035386">
    <property type="entry name" value="Arm-DNA-bind_5"/>
</dbReference>
<dbReference type="InterPro" id="IPR011010">
    <property type="entry name" value="DNA_brk_join_enz"/>
</dbReference>
<dbReference type="RefSeq" id="WP_111345150.1">
    <property type="nucleotide sequence ID" value="NZ_QLII01000001.1"/>
</dbReference>
<protein>
    <recommendedName>
        <fullName evidence="4">Tyr recombinase domain-containing protein</fullName>
    </recommendedName>
</protein>
<evidence type="ECO:0000256" key="3">
    <source>
        <dbReference type="ARBA" id="ARBA00023172"/>
    </source>
</evidence>
<dbReference type="InterPro" id="IPR002104">
    <property type="entry name" value="Integrase_catalytic"/>
</dbReference>
<dbReference type="Gene3D" id="1.10.443.10">
    <property type="entry name" value="Intergrase catalytic core"/>
    <property type="match status" value="1"/>
</dbReference>
<sequence length="413" mass="48362">MNTKITYRLIYNRAGKLGKTGKAPVVIEAYQNPDRRYFSTGVKLKPSEWDKKKNEVKGNPAYNATISKQKAVLEDFELRFPSLYGRAFSLDDFDLMKNQDMVIKPKKQQSLTAFMLEQIEKDKSKLSYSAYTRYKRTVSNLIDFNQGQPVLFIDLDYEFVENYERYLRDTRPAKKYHPNTIVNDHKVIKEYIQKAVYMELIKASKNPYLQFTFKKEPSDKDVLYPEEIRRIEELTFSTEQQHLEFYRDTFLFSIYTLLRISDVTNLRSSNLTNTDKGLLLEIKSQKTRKTNSPHKLPLYDLHKAGNELSLPEQVLHKYAREDNRPIFNRSHPKLNEHIKTIAALAGITKRVTFHTARHSGITWLVILGLELPHIQKLAQHSTIATTMQYVHLAEHLTGERLSKIDWSKTKHKL</sequence>
<dbReference type="OrthoDB" id="1493636at2"/>
<dbReference type="InterPro" id="IPR050090">
    <property type="entry name" value="Tyrosine_recombinase_XerCD"/>
</dbReference>
<name>A0A327NPW5_9BACT</name>
<feature type="domain" description="Tyr recombinase" evidence="4">
    <location>
        <begin position="218"/>
        <end position="406"/>
    </location>
</feature>
<dbReference type="SUPFAM" id="SSF56349">
    <property type="entry name" value="DNA breaking-rejoining enzymes"/>
    <property type="match status" value="1"/>
</dbReference>
<dbReference type="EMBL" id="QLII01000001">
    <property type="protein sequence ID" value="RAI76046.1"/>
    <property type="molecule type" value="Genomic_DNA"/>
</dbReference>
<dbReference type="GO" id="GO:0006310">
    <property type="term" value="P:DNA recombination"/>
    <property type="evidence" value="ECO:0007669"/>
    <property type="project" value="UniProtKB-KW"/>
</dbReference>
<gene>
    <name evidence="5" type="ORF">HMF3257_21025</name>
</gene>
<evidence type="ECO:0000313" key="6">
    <source>
        <dbReference type="Proteomes" id="UP000249016"/>
    </source>
</evidence>
<comment type="similarity">
    <text evidence="1">Belongs to the 'phage' integrase family.</text>
</comment>
<dbReference type="Gene3D" id="1.10.150.130">
    <property type="match status" value="1"/>
</dbReference>
<proteinExistence type="inferred from homology"/>
<dbReference type="GO" id="GO:0003677">
    <property type="term" value="F:DNA binding"/>
    <property type="evidence" value="ECO:0007669"/>
    <property type="project" value="UniProtKB-KW"/>
</dbReference>
<comment type="caution">
    <text evidence="5">The sequence shown here is derived from an EMBL/GenBank/DDBJ whole genome shotgun (WGS) entry which is preliminary data.</text>
</comment>
<reference evidence="5 6" key="1">
    <citation type="submission" date="2018-06" db="EMBL/GenBank/DDBJ databases">
        <title>Spirosoma sp. HMF3257 Genome sequencing and assembly.</title>
        <authorList>
            <person name="Kang H."/>
            <person name="Cha I."/>
            <person name="Kim H."/>
            <person name="Kang J."/>
            <person name="Joh K."/>
        </authorList>
    </citation>
    <scope>NUCLEOTIDE SEQUENCE [LARGE SCALE GENOMIC DNA]</scope>
    <source>
        <strain evidence="5 6">HMF3257</strain>
    </source>
</reference>
<dbReference type="Pfam" id="PF13102">
    <property type="entry name" value="Phage_int_SAM_5"/>
    <property type="match status" value="1"/>
</dbReference>
<dbReference type="PANTHER" id="PTHR30349:SF64">
    <property type="entry name" value="PROPHAGE INTEGRASE INTD-RELATED"/>
    <property type="match status" value="1"/>
</dbReference>
<organism evidence="5 6">
    <name type="scientific">Spirosoma telluris</name>
    <dbReference type="NCBI Taxonomy" id="2183553"/>
    <lineage>
        <taxon>Bacteria</taxon>
        <taxon>Pseudomonadati</taxon>
        <taxon>Bacteroidota</taxon>
        <taxon>Cytophagia</taxon>
        <taxon>Cytophagales</taxon>
        <taxon>Cytophagaceae</taxon>
        <taxon>Spirosoma</taxon>
    </lineage>
</organism>
<evidence type="ECO:0000256" key="1">
    <source>
        <dbReference type="ARBA" id="ARBA00008857"/>
    </source>
</evidence>
<accession>A0A327NPW5</accession>
<dbReference type="Pfam" id="PF17293">
    <property type="entry name" value="Arm-DNA-bind_5"/>
    <property type="match status" value="1"/>
</dbReference>
<keyword evidence="3" id="KW-0233">DNA recombination</keyword>
<dbReference type="AlphaFoldDB" id="A0A327NPW5"/>
<dbReference type="InterPro" id="IPR013762">
    <property type="entry name" value="Integrase-like_cat_sf"/>
</dbReference>
<dbReference type="PROSITE" id="PS51898">
    <property type="entry name" value="TYR_RECOMBINASE"/>
    <property type="match status" value="1"/>
</dbReference>
<dbReference type="GO" id="GO:0015074">
    <property type="term" value="P:DNA integration"/>
    <property type="evidence" value="ECO:0007669"/>
    <property type="project" value="InterPro"/>
</dbReference>
<dbReference type="PANTHER" id="PTHR30349">
    <property type="entry name" value="PHAGE INTEGRASE-RELATED"/>
    <property type="match status" value="1"/>
</dbReference>
<keyword evidence="2" id="KW-0238">DNA-binding</keyword>
<evidence type="ECO:0000313" key="5">
    <source>
        <dbReference type="EMBL" id="RAI76046.1"/>
    </source>
</evidence>
<dbReference type="Pfam" id="PF00589">
    <property type="entry name" value="Phage_integrase"/>
    <property type="match status" value="1"/>
</dbReference>
<evidence type="ECO:0000259" key="4">
    <source>
        <dbReference type="PROSITE" id="PS51898"/>
    </source>
</evidence>
<evidence type="ECO:0000256" key="2">
    <source>
        <dbReference type="ARBA" id="ARBA00023125"/>
    </source>
</evidence>
<dbReference type="Proteomes" id="UP000249016">
    <property type="component" value="Unassembled WGS sequence"/>
</dbReference>
<dbReference type="InterPro" id="IPR010998">
    <property type="entry name" value="Integrase_recombinase_N"/>
</dbReference>
<dbReference type="InterPro" id="IPR025269">
    <property type="entry name" value="SAM-like_dom"/>
</dbReference>